<protein>
    <submittedName>
        <fullName evidence="2">CcoH-like protein</fullName>
    </submittedName>
</protein>
<dbReference type="AlphaFoldDB" id="A0A244CWS3"/>
<keyword evidence="1" id="KW-1133">Transmembrane helix</keyword>
<organism evidence="2 3">
    <name type="scientific">Pseudoalteromonas ulvae</name>
    <dbReference type="NCBI Taxonomy" id="107327"/>
    <lineage>
        <taxon>Bacteria</taxon>
        <taxon>Pseudomonadati</taxon>
        <taxon>Pseudomonadota</taxon>
        <taxon>Gammaproteobacteria</taxon>
        <taxon>Alteromonadales</taxon>
        <taxon>Pseudoalteromonadaceae</taxon>
        <taxon>Pseudoalteromonas</taxon>
    </lineage>
</organism>
<dbReference type="InterPro" id="IPR008620">
    <property type="entry name" value="FixH"/>
</dbReference>
<accession>A0A244CWS3</accession>
<reference evidence="2 3" key="1">
    <citation type="submission" date="2017-02" db="EMBL/GenBank/DDBJ databases">
        <title>Pseudoalteromonas ulvae TC14 Genome.</title>
        <authorList>
            <person name="Molmeret M."/>
        </authorList>
    </citation>
    <scope>NUCLEOTIDE SEQUENCE [LARGE SCALE GENOMIC DNA]</scope>
    <source>
        <strain evidence="2">TC14</strain>
    </source>
</reference>
<dbReference type="OrthoDB" id="5295180at2"/>
<keyword evidence="1" id="KW-0472">Membrane</keyword>
<dbReference type="RefSeq" id="WP_086743089.1">
    <property type="nucleotide sequence ID" value="NZ_MWPV01000001.1"/>
</dbReference>
<dbReference type="Pfam" id="PF05751">
    <property type="entry name" value="FixH"/>
    <property type="match status" value="1"/>
</dbReference>
<dbReference type="EMBL" id="MWPV01000001">
    <property type="protein sequence ID" value="OUL59699.1"/>
    <property type="molecule type" value="Genomic_DNA"/>
</dbReference>
<evidence type="ECO:0000313" key="2">
    <source>
        <dbReference type="EMBL" id="OUL59699.1"/>
    </source>
</evidence>
<proteinExistence type="predicted"/>
<keyword evidence="3" id="KW-1185">Reference proteome</keyword>
<evidence type="ECO:0000256" key="1">
    <source>
        <dbReference type="SAM" id="Phobius"/>
    </source>
</evidence>
<gene>
    <name evidence="2" type="ORF">B1199_05565</name>
</gene>
<comment type="caution">
    <text evidence="2">The sequence shown here is derived from an EMBL/GenBank/DDBJ whole genome shotgun (WGS) entry which is preliminary data.</text>
</comment>
<keyword evidence="1" id="KW-0812">Transmembrane</keyword>
<sequence>MQTLPWYKQFWPWFILSIPAITVVTCIFFIVYSVQKGPDMVVDDYYKKGKSINLELSKFQKAKALFLHGDLTIDNDLVSFLFTKGDASNVTALKLSFYHPTLKANDFEMTLTKNSHGTFTGFSDHLTETRYTVFIEPMDQSWKLKESIILPSTEAFKIFPDYK</sequence>
<evidence type="ECO:0000313" key="3">
    <source>
        <dbReference type="Proteomes" id="UP000194841"/>
    </source>
</evidence>
<dbReference type="Proteomes" id="UP000194841">
    <property type="component" value="Unassembled WGS sequence"/>
</dbReference>
<name>A0A244CWS3_PSEDV</name>
<feature type="transmembrane region" description="Helical" evidence="1">
    <location>
        <begin position="12"/>
        <end position="32"/>
    </location>
</feature>